<protein>
    <recommendedName>
        <fullName evidence="3">HEPN domain-containing protein</fullName>
    </recommendedName>
</protein>
<proteinExistence type="predicted"/>
<accession>A0ABV7HQ47</accession>
<dbReference type="Proteomes" id="UP001595548">
    <property type="component" value="Unassembled WGS sequence"/>
</dbReference>
<keyword evidence="2" id="KW-1185">Reference proteome</keyword>
<comment type="caution">
    <text evidence="1">The sequence shown here is derived from an EMBL/GenBank/DDBJ whole genome shotgun (WGS) entry which is preliminary data.</text>
</comment>
<organism evidence="1 2">
    <name type="scientific">Gilvimarinus japonicus</name>
    <dbReference type="NCBI Taxonomy" id="1796469"/>
    <lineage>
        <taxon>Bacteria</taxon>
        <taxon>Pseudomonadati</taxon>
        <taxon>Pseudomonadota</taxon>
        <taxon>Gammaproteobacteria</taxon>
        <taxon>Cellvibrionales</taxon>
        <taxon>Cellvibrionaceae</taxon>
        <taxon>Gilvimarinus</taxon>
    </lineage>
</organism>
<gene>
    <name evidence="1" type="ORF">ACFOEB_05540</name>
</gene>
<dbReference type="EMBL" id="JBHRTL010000006">
    <property type="protein sequence ID" value="MFC3154660.1"/>
    <property type="molecule type" value="Genomic_DNA"/>
</dbReference>
<evidence type="ECO:0000313" key="2">
    <source>
        <dbReference type="Proteomes" id="UP001595548"/>
    </source>
</evidence>
<reference evidence="2" key="1">
    <citation type="journal article" date="2019" name="Int. J. Syst. Evol. Microbiol.">
        <title>The Global Catalogue of Microorganisms (GCM) 10K type strain sequencing project: providing services to taxonomists for standard genome sequencing and annotation.</title>
        <authorList>
            <consortium name="The Broad Institute Genomics Platform"/>
            <consortium name="The Broad Institute Genome Sequencing Center for Infectious Disease"/>
            <person name="Wu L."/>
            <person name="Ma J."/>
        </authorList>
    </citation>
    <scope>NUCLEOTIDE SEQUENCE [LARGE SCALE GENOMIC DNA]</scope>
    <source>
        <strain evidence="2">KCTC 52141</strain>
    </source>
</reference>
<evidence type="ECO:0000313" key="1">
    <source>
        <dbReference type="EMBL" id="MFC3154660.1"/>
    </source>
</evidence>
<evidence type="ECO:0008006" key="3">
    <source>
        <dbReference type="Google" id="ProtNLM"/>
    </source>
</evidence>
<sequence length="142" mass="16415">MNIFDYEGDGSEDEATLYSLSGEYLEAAKTLNSSHPTKVTYGIVTYYLLGHAAELSLKSYLFKKEMSILELRRIGHDLNLLLDKATEFGLKDFCLIRSLSPIYKSKKLEYRQNRKVMFPSKDLLIEEIEELQSMVFNHVSEF</sequence>
<name>A0ABV7HQ47_9GAMM</name>
<dbReference type="RefSeq" id="WP_382415043.1">
    <property type="nucleotide sequence ID" value="NZ_AP031500.1"/>
</dbReference>